<name>A0ABR9V7Q4_9CHRO</name>
<evidence type="ECO:0000313" key="1">
    <source>
        <dbReference type="EMBL" id="MBE9223569.1"/>
    </source>
</evidence>
<proteinExistence type="predicted"/>
<sequence>MAMSTISSGLGKDQEIWNNLKKAIAKSSGFKQWQQDKKSSPEQTDEQVREYLRSTLETLAY</sequence>
<keyword evidence="2" id="KW-1185">Reference proteome</keyword>
<protein>
    <submittedName>
        <fullName evidence="1">Uncharacterized protein</fullName>
    </submittedName>
</protein>
<organism evidence="1 2">
    <name type="scientific">Cyanobacterium stanieri LEGE 03274</name>
    <dbReference type="NCBI Taxonomy" id="1828756"/>
    <lineage>
        <taxon>Bacteria</taxon>
        <taxon>Bacillati</taxon>
        <taxon>Cyanobacteriota</taxon>
        <taxon>Cyanophyceae</taxon>
        <taxon>Oscillatoriophycideae</taxon>
        <taxon>Chroococcales</taxon>
        <taxon>Geminocystaceae</taxon>
        <taxon>Cyanobacterium</taxon>
    </lineage>
</organism>
<evidence type="ECO:0000313" key="2">
    <source>
        <dbReference type="Proteomes" id="UP000654604"/>
    </source>
</evidence>
<comment type="caution">
    <text evidence="1">The sequence shown here is derived from an EMBL/GenBank/DDBJ whole genome shotgun (WGS) entry which is preliminary data.</text>
</comment>
<dbReference type="Proteomes" id="UP000654604">
    <property type="component" value="Unassembled WGS sequence"/>
</dbReference>
<dbReference type="EMBL" id="JADEWC010000036">
    <property type="protein sequence ID" value="MBE9223569.1"/>
    <property type="molecule type" value="Genomic_DNA"/>
</dbReference>
<reference evidence="1 2" key="1">
    <citation type="submission" date="2020-10" db="EMBL/GenBank/DDBJ databases">
        <authorList>
            <person name="Castelo-Branco R."/>
            <person name="Eusebio N."/>
            <person name="Adriana R."/>
            <person name="Vieira A."/>
            <person name="Brugerolle De Fraissinette N."/>
            <person name="Rezende De Castro R."/>
            <person name="Schneider M.P."/>
            <person name="Vasconcelos V."/>
            <person name="Leao P.N."/>
        </authorList>
    </citation>
    <scope>NUCLEOTIDE SEQUENCE [LARGE SCALE GENOMIC DNA]</scope>
    <source>
        <strain evidence="1 2">LEGE 03274</strain>
    </source>
</reference>
<accession>A0ABR9V7Q4</accession>
<gene>
    <name evidence="1" type="ORF">IQ215_12765</name>
</gene>